<dbReference type="EMBL" id="LFIV01000011">
    <property type="protein sequence ID" value="KZL76973.1"/>
    <property type="molecule type" value="Genomic_DNA"/>
</dbReference>
<feature type="compositionally biased region" description="Gly residues" evidence="1">
    <location>
        <begin position="131"/>
        <end position="142"/>
    </location>
</feature>
<evidence type="ECO:0000256" key="1">
    <source>
        <dbReference type="SAM" id="MobiDB-lite"/>
    </source>
</evidence>
<organism evidence="2 3">
    <name type="scientific">Colletotrichum tofieldiae</name>
    <dbReference type="NCBI Taxonomy" id="708197"/>
    <lineage>
        <taxon>Eukaryota</taxon>
        <taxon>Fungi</taxon>
        <taxon>Dikarya</taxon>
        <taxon>Ascomycota</taxon>
        <taxon>Pezizomycotina</taxon>
        <taxon>Sordariomycetes</taxon>
        <taxon>Hypocreomycetidae</taxon>
        <taxon>Glomerellales</taxon>
        <taxon>Glomerellaceae</taxon>
        <taxon>Colletotrichum</taxon>
        <taxon>Colletotrichum spaethianum species complex</taxon>
    </lineage>
</organism>
<accession>A0A166XV20</accession>
<protein>
    <submittedName>
        <fullName evidence="2">Uncharacterized protein</fullName>
    </submittedName>
</protein>
<gene>
    <name evidence="2" type="ORF">CT0861_04073</name>
</gene>
<feature type="compositionally biased region" description="Low complexity" evidence="1">
    <location>
        <begin position="18"/>
        <end position="35"/>
    </location>
</feature>
<dbReference type="AlphaFoldDB" id="A0A166XV20"/>
<feature type="compositionally biased region" description="Acidic residues" evidence="1">
    <location>
        <begin position="51"/>
        <end position="65"/>
    </location>
</feature>
<evidence type="ECO:0000313" key="2">
    <source>
        <dbReference type="EMBL" id="KZL76973.1"/>
    </source>
</evidence>
<reference evidence="2 3" key="1">
    <citation type="submission" date="2015-06" db="EMBL/GenBank/DDBJ databases">
        <title>Survival trade-offs in plant roots during colonization by closely related pathogenic and mutualistic fungi.</title>
        <authorList>
            <person name="Hacquard S."/>
            <person name="Kracher B."/>
            <person name="Hiruma K."/>
            <person name="Weinman A."/>
            <person name="Muench P."/>
            <person name="Garrido Oter R."/>
            <person name="Ver Loren van Themaat E."/>
            <person name="Dallerey J.-F."/>
            <person name="Damm U."/>
            <person name="Henrissat B."/>
            <person name="Lespinet O."/>
            <person name="Thon M."/>
            <person name="Kemen E."/>
            <person name="McHardy A.C."/>
            <person name="Schulze-Lefert P."/>
            <person name="O'Connell R.J."/>
        </authorList>
    </citation>
    <scope>NUCLEOTIDE SEQUENCE [LARGE SCALE GENOMIC DNA]</scope>
    <source>
        <strain evidence="2 3">0861</strain>
    </source>
</reference>
<feature type="non-terminal residue" evidence="2">
    <location>
        <position position="1"/>
    </location>
</feature>
<proteinExistence type="predicted"/>
<feature type="compositionally biased region" description="Acidic residues" evidence="1">
    <location>
        <begin position="116"/>
        <end position="125"/>
    </location>
</feature>
<keyword evidence="3" id="KW-1185">Reference proteome</keyword>
<evidence type="ECO:0000313" key="3">
    <source>
        <dbReference type="Proteomes" id="UP000076552"/>
    </source>
</evidence>
<feature type="region of interest" description="Disordered" evidence="1">
    <location>
        <begin position="18"/>
        <end position="176"/>
    </location>
</feature>
<sequence length="176" mass="18508">ATRRHCPRFFSVTSSRSLLPHSFSSHPSPAARRPSITVNKSSTTNKMTEPENFEEDLFADLYDDDTPAKPAATQDPAPAPAPAPASVPQQSIETHVEPPAQPEPDYGGGDDQMKYEEDDDDDDVDFNLGGDSAGGGGGGGSGSNYAPPSNGVGNMKHEEPTYSTSTAKNPSAKEDG</sequence>
<feature type="compositionally biased region" description="Polar residues" evidence="1">
    <location>
        <begin position="36"/>
        <end position="47"/>
    </location>
</feature>
<dbReference type="Proteomes" id="UP000076552">
    <property type="component" value="Unassembled WGS sequence"/>
</dbReference>
<dbReference type="STRING" id="708197.A0A166XV20"/>
<comment type="caution">
    <text evidence="2">The sequence shown here is derived from an EMBL/GenBank/DDBJ whole genome shotgun (WGS) entry which is preliminary data.</text>
</comment>
<name>A0A166XV20_9PEZI</name>